<dbReference type="PROSITE" id="PS51677">
    <property type="entry name" value="NODB"/>
    <property type="match status" value="1"/>
</dbReference>
<dbReference type="EMBL" id="BQFW01000012">
    <property type="protein sequence ID" value="GJJ76723.1"/>
    <property type="molecule type" value="Genomic_DNA"/>
</dbReference>
<name>A0A9P3HHL2_9FUNG</name>
<organism evidence="8 9">
    <name type="scientific">Entomortierella parvispora</name>
    <dbReference type="NCBI Taxonomy" id="205924"/>
    <lineage>
        <taxon>Eukaryota</taxon>
        <taxon>Fungi</taxon>
        <taxon>Fungi incertae sedis</taxon>
        <taxon>Mucoromycota</taxon>
        <taxon>Mortierellomycotina</taxon>
        <taxon>Mortierellomycetes</taxon>
        <taxon>Mortierellales</taxon>
        <taxon>Mortierellaceae</taxon>
        <taxon>Entomortierella</taxon>
    </lineage>
</organism>
<evidence type="ECO:0000313" key="9">
    <source>
        <dbReference type="Proteomes" id="UP000827284"/>
    </source>
</evidence>
<dbReference type="GO" id="GO:0046872">
    <property type="term" value="F:metal ion binding"/>
    <property type="evidence" value="ECO:0007669"/>
    <property type="project" value="UniProtKB-KW"/>
</dbReference>
<keyword evidence="9" id="KW-1185">Reference proteome</keyword>
<evidence type="ECO:0000256" key="2">
    <source>
        <dbReference type="ARBA" id="ARBA00022723"/>
    </source>
</evidence>
<sequence>MAPLLRLVTVVALFASMVVNASPVVIHNDGDQLKQENTVVNDIGFVEHPGKRAFEILSKRDSNWESKIITACKVPGTIAITFDDGPFEYTRQLLDILKKEDVRTTFFMNGDNYSKILDSKYRALVNQAMDDGHQIASHTWDHADLSKLSKAQILSEVSRLDKAFLTIIKKRPVYMRPPFGNVNELVVDTLTEAGYKIVKWNIDTQDWTRPTKPNESFKAYEDALGAQDAIKKGFIALEHDVYRDTALKLAVKAIQYAKSKDFKVEPVATCLGDTDPENWYRK</sequence>
<keyword evidence="4" id="KW-0378">Hydrolase</keyword>
<feature type="chain" id="PRO_5040277834" evidence="6">
    <location>
        <begin position="22"/>
        <end position="282"/>
    </location>
</feature>
<reference evidence="8" key="2">
    <citation type="journal article" date="2022" name="Microbiol. Resour. Announc.">
        <title>Whole-Genome Sequence of Entomortierella parvispora E1425, a Mucoromycotan Fungus Associated with Burkholderiaceae-Related Endosymbiotic Bacteria.</title>
        <authorList>
            <person name="Herlambang A."/>
            <person name="Guo Y."/>
            <person name="Takashima Y."/>
            <person name="Narisawa K."/>
            <person name="Ohta H."/>
            <person name="Nishizawa T."/>
        </authorList>
    </citation>
    <scope>NUCLEOTIDE SEQUENCE</scope>
    <source>
        <strain evidence="8">E1425</strain>
    </source>
</reference>
<dbReference type="PANTHER" id="PTHR46471:SF2">
    <property type="entry name" value="CHITIN DEACETYLASE-RELATED"/>
    <property type="match status" value="1"/>
</dbReference>
<keyword evidence="5" id="KW-0119">Carbohydrate metabolism</keyword>
<accession>A0A9P3HHL2</accession>
<dbReference type="GO" id="GO:0005975">
    <property type="term" value="P:carbohydrate metabolic process"/>
    <property type="evidence" value="ECO:0007669"/>
    <property type="project" value="InterPro"/>
</dbReference>
<dbReference type="OrthoDB" id="407355at2759"/>
<evidence type="ECO:0000259" key="7">
    <source>
        <dbReference type="PROSITE" id="PS51677"/>
    </source>
</evidence>
<gene>
    <name evidence="8" type="ORF">EMPS_09082</name>
</gene>
<dbReference type="InterPro" id="IPR011330">
    <property type="entry name" value="Glyco_hydro/deAcase_b/a-brl"/>
</dbReference>
<dbReference type="CDD" id="cd10951">
    <property type="entry name" value="CE4_ClCDA_like"/>
    <property type="match status" value="1"/>
</dbReference>
<dbReference type="SUPFAM" id="SSF88713">
    <property type="entry name" value="Glycoside hydrolase/deacetylase"/>
    <property type="match status" value="1"/>
</dbReference>
<proteinExistence type="predicted"/>
<evidence type="ECO:0000256" key="3">
    <source>
        <dbReference type="ARBA" id="ARBA00022729"/>
    </source>
</evidence>
<dbReference type="InterPro" id="IPR002509">
    <property type="entry name" value="NODB_dom"/>
</dbReference>
<evidence type="ECO:0000256" key="4">
    <source>
        <dbReference type="ARBA" id="ARBA00022801"/>
    </source>
</evidence>
<feature type="domain" description="NodB homology" evidence="7">
    <location>
        <begin position="76"/>
        <end position="265"/>
    </location>
</feature>
<evidence type="ECO:0000256" key="5">
    <source>
        <dbReference type="ARBA" id="ARBA00023277"/>
    </source>
</evidence>
<evidence type="ECO:0000313" key="8">
    <source>
        <dbReference type="EMBL" id="GJJ76723.1"/>
    </source>
</evidence>
<comment type="cofactor">
    <cofactor evidence="1">
        <name>Co(2+)</name>
        <dbReference type="ChEBI" id="CHEBI:48828"/>
    </cofactor>
</comment>
<comment type="caution">
    <text evidence="8">The sequence shown here is derived from an EMBL/GenBank/DDBJ whole genome shotgun (WGS) entry which is preliminary data.</text>
</comment>
<dbReference type="AlphaFoldDB" id="A0A9P3HHL2"/>
<evidence type="ECO:0000256" key="6">
    <source>
        <dbReference type="SAM" id="SignalP"/>
    </source>
</evidence>
<feature type="signal peptide" evidence="6">
    <location>
        <begin position="1"/>
        <end position="21"/>
    </location>
</feature>
<keyword evidence="2" id="KW-0479">Metal-binding</keyword>
<dbReference type="Gene3D" id="3.20.20.370">
    <property type="entry name" value="Glycoside hydrolase/deacetylase"/>
    <property type="match status" value="1"/>
</dbReference>
<keyword evidence="3 6" id="KW-0732">Signal</keyword>
<reference evidence="8" key="1">
    <citation type="submission" date="2021-11" db="EMBL/GenBank/DDBJ databases">
        <authorList>
            <person name="Herlambang A."/>
            <person name="Guo Y."/>
            <person name="Takashima Y."/>
            <person name="Nishizawa T."/>
        </authorList>
    </citation>
    <scope>NUCLEOTIDE SEQUENCE</scope>
    <source>
        <strain evidence="8">E1425</strain>
    </source>
</reference>
<dbReference type="GO" id="GO:0016810">
    <property type="term" value="F:hydrolase activity, acting on carbon-nitrogen (but not peptide) bonds"/>
    <property type="evidence" value="ECO:0007669"/>
    <property type="project" value="InterPro"/>
</dbReference>
<dbReference type="Pfam" id="PF01522">
    <property type="entry name" value="Polysacc_deac_1"/>
    <property type="match status" value="1"/>
</dbReference>
<evidence type="ECO:0000256" key="1">
    <source>
        <dbReference type="ARBA" id="ARBA00001941"/>
    </source>
</evidence>
<dbReference type="PANTHER" id="PTHR46471">
    <property type="entry name" value="CHITIN DEACETYLASE"/>
    <property type="match status" value="1"/>
</dbReference>
<protein>
    <submittedName>
        <fullName evidence="8">Peptidoglycan-N-acetylglucosamine deacetylase</fullName>
    </submittedName>
</protein>
<dbReference type="Proteomes" id="UP000827284">
    <property type="component" value="Unassembled WGS sequence"/>
</dbReference>